<proteinExistence type="inferred from homology"/>
<dbReference type="OrthoDB" id="408631at2759"/>
<dbReference type="InterPro" id="IPR029058">
    <property type="entry name" value="AB_hydrolase_fold"/>
</dbReference>
<dbReference type="PANTHER" id="PTHR23024">
    <property type="entry name" value="ARYLACETAMIDE DEACETYLASE"/>
    <property type="match status" value="1"/>
</dbReference>
<name>A0A8B8MH09_ABRPR</name>
<dbReference type="SUPFAM" id="SSF53474">
    <property type="entry name" value="alpha/beta-Hydrolases"/>
    <property type="match status" value="2"/>
</dbReference>
<protein>
    <submittedName>
        <fullName evidence="4">Uncharacterized protein LOC113873855</fullName>
    </submittedName>
</protein>
<dbReference type="AlphaFoldDB" id="A0A8B8MH09"/>
<dbReference type="RefSeq" id="XP_027368006.1">
    <property type="nucleotide sequence ID" value="XM_027512205.1"/>
</dbReference>
<evidence type="ECO:0000313" key="3">
    <source>
        <dbReference type="Proteomes" id="UP000694853"/>
    </source>
</evidence>
<dbReference type="Proteomes" id="UP000694853">
    <property type="component" value="Unplaced"/>
</dbReference>
<dbReference type="InterPro" id="IPR013094">
    <property type="entry name" value="AB_hydrolase_3"/>
</dbReference>
<organism evidence="3 4">
    <name type="scientific">Abrus precatorius</name>
    <name type="common">Indian licorice</name>
    <name type="synonym">Glycine abrus</name>
    <dbReference type="NCBI Taxonomy" id="3816"/>
    <lineage>
        <taxon>Eukaryota</taxon>
        <taxon>Viridiplantae</taxon>
        <taxon>Streptophyta</taxon>
        <taxon>Embryophyta</taxon>
        <taxon>Tracheophyta</taxon>
        <taxon>Spermatophyta</taxon>
        <taxon>Magnoliopsida</taxon>
        <taxon>eudicotyledons</taxon>
        <taxon>Gunneridae</taxon>
        <taxon>Pentapetalae</taxon>
        <taxon>rosids</taxon>
        <taxon>fabids</taxon>
        <taxon>Fabales</taxon>
        <taxon>Fabaceae</taxon>
        <taxon>Papilionoideae</taxon>
        <taxon>50 kb inversion clade</taxon>
        <taxon>NPAAA clade</taxon>
        <taxon>indigoferoid/millettioid clade</taxon>
        <taxon>Abreae</taxon>
        <taxon>Abrus</taxon>
    </lineage>
</organism>
<dbReference type="Pfam" id="PF07859">
    <property type="entry name" value="Abhydrolase_3"/>
    <property type="match status" value="2"/>
</dbReference>
<accession>A0A8B8MH09</accession>
<feature type="domain" description="Alpha/beta hydrolase fold-3" evidence="2">
    <location>
        <begin position="412"/>
        <end position="632"/>
    </location>
</feature>
<evidence type="ECO:0000256" key="1">
    <source>
        <dbReference type="ARBA" id="ARBA00010515"/>
    </source>
</evidence>
<dbReference type="Gene3D" id="3.40.50.1820">
    <property type="entry name" value="alpha/beta hydrolase"/>
    <property type="match status" value="2"/>
</dbReference>
<evidence type="ECO:0000313" key="4">
    <source>
        <dbReference type="RefSeq" id="XP_027368006.1"/>
    </source>
</evidence>
<reference evidence="4" key="2">
    <citation type="submission" date="2025-08" db="UniProtKB">
        <authorList>
            <consortium name="RefSeq"/>
        </authorList>
    </citation>
    <scope>IDENTIFICATION</scope>
    <source>
        <tissue evidence="4">Young leaves</tissue>
    </source>
</reference>
<feature type="domain" description="Alpha/beta hydrolase fold-3" evidence="2">
    <location>
        <begin position="82"/>
        <end position="303"/>
    </location>
</feature>
<sequence>MASLNSKEMVTEIPTWIRVFSDGTVQRPRNFPIVPPSPIVPPTLDYPQSGVSSKDVIISHNPTIAARIYLPKLKHQSKVPILVYFHGGGFFFESAFSQLYHAHCKSFASQTNAIIVSVEYRLAPEHPLPACYHDCWDVLKWVASHSTKTEKESWLIQHGDFNKIFIGGDSAGANIAHNMAMRAGSEALPNGVKISGAIIVHPFFHSSSPVGSETVTGEEHLSHVVWNLVYPFAPGGVDNPLFNPVGPGAPSLAELGCSKIIVCVAGKDTLRDRGVWYYEAVETSGWQGKLELFEEKEAGHVYHLFRPESQNAYKFIKRLASFLQDANHSLSTTAMAKDIVTEMPTYIRVFSDGTVERPRQAPFAPPSLDDPQTGISSKDVVFSLNPTVSARLYLPKLTKFSHQDQRQKIPILVYCHGGRFFYESAFSQLYHNHFNTFVSQTNVIVVSVDYRLAPEHPLPACYHDCWAALQWVASHSAKNLTNAEPWLIQHGDFNRIFIGGDSAGGNIVHNIAMRAGTEALPCDAKIIGAFLSHPYFGSSYPVGSEPEVNTLNAVWNLVYPSAPGGIDNPMINPVAPGAPSLALLGCSKIIVCVAGKDMLRDRGVWYYEAVKKSGWQGELELFEEVEEQHVYHIYHPESENTTKLIKRLASFLLQ</sequence>
<keyword evidence="3" id="KW-1185">Reference proteome</keyword>
<dbReference type="PANTHER" id="PTHR23024:SF562">
    <property type="entry name" value="2-HYDROXYISOFLAVANONE DEHYDRATASE"/>
    <property type="match status" value="1"/>
</dbReference>
<comment type="similarity">
    <text evidence="1">Belongs to the 'GDXG' lipolytic enzyme family.</text>
</comment>
<reference evidence="3" key="1">
    <citation type="journal article" date="2019" name="Toxins">
        <title>Detection of Abrin-Like and Prepropulchellin-Like Toxin Genes and Transcripts Using Whole Genome Sequencing and Full-Length Transcript Sequencing of Abrus precatorius.</title>
        <authorList>
            <person name="Hovde B.T."/>
            <person name="Daligault H.E."/>
            <person name="Hanschen E.R."/>
            <person name="Kunde Y.A."/>
            <person name="Johnson M.B."/>
            <person name="Starkenburg S.R."/>
            <person name="Johnson S.L."/>
        </authorList>
    </citation>
    <scope>NUCLEOTIDE SEQUENCE [LARGE SCALE GENOMIC DNA]</scope>
</reference>
<dbReference type="KEGG" id="aprc:113873855"/>
<dbReference type="GO" id="GO:0016787">
    <property type="term" value="F:hydrolase activity"/>
    <property type="evidence" value="ECO:0007669"/>
    <property type="project" value="InterPro"/>
</dbReference>
<evidence type="ECO:0000259" key="2">
    <source>
        <dbReference type="Pfam" id="PF07859"/>
    </source>
</evidence>
<dbReference type="InterPro" id="IPR050466">
    <property type="entry name" value="Carboxylest/Gibb_receptor"/>
</dbReference>
<dbReference type="GeneID" id="113873855"/>
<gene>
    <name evidence="4" type="primary">LOC113873855</name>
</gene>